<dbReference type="OrthoDB" id="1433018at2"/>
<dbReference type="SUPFAM" id="SSF82784">
    <property type="entry name" value="OsmC-like"/>
    <property type="match status" value="1"/>
</dbReference>
<organism evidence="2 3">
    <name type="scientific">Thalassoglobus polymorphus</name>
    <dbReference type="NCBI Taxonomy" id="2527994"/>
    <lineage>
        <taxon>Bacteria</taxon>
        <taxon>Pseudomonadati</taxon>
        <taxon>Planctomycetota</taxon>
        <taxon>Planctomycetia</taxon>
        <taxon>Planctomycetales</taxon>
        <taxon>Planctomycetaceae</taxon>
        <taxon>Thalassoglobus</taxon>
    </lineage>
</organism>
<name>A0A517QUV3_9PLAN</name>
<dbReference type="PANTHER" id="PTHR35368:SF1">
    <property type="entry name" value="HYDROPEROXIDE REDUCTASE"/>
    <property type="match status" value="1"/>
</dbReference>
<dbReference type="InterPro" id="IPR015946">
    <property type="entry name" value="KH_dom-like_a/b"/>
</dbReference>
<dbReference type="PANTHER" id="PTHR35368">
    <property type="entry name" value="HYDROPEROXIDE REDUCTASE"/>
    <property type="match status" value="1"/>
</dbReference>
<evidence type="ECO:0000313" key="2">
    <source>
        <dbReference type="EMBL" id="QDT35416.1"/>
    </source>
</evidence>
<dbReference type="InterPro" id="IPR003718">
    <property type="entry name" value="OsmC/Ohr_fam"/>
</dbReference>
<dbReference type="InterPro" id="IPR036102">
    <property type="entry name" value="OsmC/Ohrsf"/>
</dbReference>
<dbReference type="KEGG" id="tpol:Mal48_46930"/>
<dbReference type="AlphaFoldDB" id="A0A517QUV3"/>
<protein>
    <submittedName>
        <fullName evidence="2">OsmC-like protein</fullName>
    </submittedName>
</protein>
<gene>
    <name evidence="2" type="ORF">Mal48_46930</name>
</gene>
<feature type="region of interest" description="Disordered" evidence="1">
    <location>
        <begin position="1"/>
        <end position="24"/>
    </location>
</feature>
<dbReference type="EMBL" id="CP036267">
    <property type="protein sequence ID" value="QDT35416.1"/>
    <property type="molecule type" value="Genomic_DNA"/>
</dbReference>
<dbReference type="RefSeq" id="WP_145204953.1">
    <property type="nucleotide sequence ID" value="NZ_CP036267.1"/>
</dbReference>
<feature type="compositionally biased region" description="Basic and acidic residues" evidence="1">
    <location>
        <begin position="1"/>
        <end position="21"/>
    </location>
</feature>
<evidence type="ECO:0000313" key="3">
    <source>
        <dbReference type="Proteomes" id="UP000315724"/>
    </source>
</evidence>
<accession>A0A517QUV3</accession>
<reference evidence="2 3" key="1">
    <citation type="submission" date="2019-02" db="EMBL/GenBank/DDBJ databases">
        <title>Deep-cultivation of Planctomycetes and their phenomic and genomic characterization uncovers novel biology.</title>
        <authorList>
            <person name="Wiegand S."/>
            <person name="Jogler M."/>
            <person name="Boedeker C."/>
            <person name="Pinto D."/>
            <person name="Vollmers J."/>
            <person name="Rivas-Marin E."/>
            <person name="Kohn T."/>
            <person name="Peeters S.H."/>
            <person name="Heuer A."/>
            <person name="Rast P."/>
            <person name="Oberbeckmann S."/>
            <person name="Bunk B."/>
            <person name="Jeske O."/>
            <person name="Meyerdierks A."/>
            <person name="Storesund J.E."/>
            <person name="Kallscheuer N."/>
            <person name="Luecker S."/>
            <person name="Lage O.M."/>
            <person name="Pohl T."/>
            <person name="Merkel B.J."/>
            <person name="Hornburger P."/>
            <person name="Mueller R.-W."/>
            <person name="Bruemmer F."/>
            <person name="Labrenz M."/>
            <person name="Spormann A.M."/>
            <person name="Op den Camp H."/>
            <person name="Overmann J."/>
            <person name="Amann R."/>
            <person name="Jetten M.S.M."/>
            <person name="Mascher T."/>
            <person name="Medema M.H."/>
            <person name="Devos D.P."/>
            <person name="Kaster A.-K."/>
            <person name="Ovreas L."/>
            <person name="Rohde M."/>
            <person name="Galperin M.Y."/>
            <person name="Jogler C."/>
        </authorList>
    </citation>
    <scope>NUCLEOTIDE SEQUENCE [LARGE SCALE GENOMIC DNA]</scope>
    <source>
        <strain evidence="2 3">Mal48</strain>
    </source>
</reference>
<dbReference type="InterPro" id="IPR052924">
    <property type="entry name" value="OsmC/Ohr_hydroprdx_reductase"/>
</dbReference>
<dbReference type="Proteomes" id="UP000315724">
    <property type="component" value="Chromosome"/>
</dbReference>
<proteinExistence type="predicted"/>
<dbReference type="Gene3D" id="3.30.300.20">
    <property type="match status" value="1"/>
</dbReference>
<evidence type="ECO:0000256" key="1">
    <source>
        <dbReference type="SAM" id="MobiDB-lite"/>
    </source>
</evidence>
<keyword evidence="3" id="KW-1185">Reference proteome</keyword>
<dbReference type="Pfam" id="PF02566">
    <property type="entry name" value="OsmC"/>
    <property type="match status" value="1"/>
</dbReference>
<sequence>MNADELRSIQTPLKEKYRSEPDAAQSTLTARGKVNFETISCLIEHESEASRVPGLHPMAGGDGNFSCPAEMLLEALVGCAGVTLGAVCTAMEIPVDSAIVVAEGDMDFRGTLGVNREIPVGFTAVRLRFEFASSASDEKLAKAVQLAERYCVVAQSVKNVSANWIRQ</sequence>